<dbReference type="RefSeq" id="WP_376920850.1">
    <property type="nucleotide sequence ID" value="NZ_JBHRSW010000029.1"/>
</dbReference>
<accession>A0ABV7FSS1</accession>
<sequence>MFTIRFESIAAAPSGLLVCGHPEDDSLDRMREHIRLAFAKSALKSSIEARYALSTAHITTFRFTSAALDFSPLLEQMDILSQVSFGEDTFDSVELVLNDWYQKASKSKILAKLPLQQR</sequence>
<evidence type="ECO:0000313" key="2">
    <source>
        <dbReference type="Proteomes" id="UP001595478"/>
    </source>
</evidence>
<organism evidence="1 2">
    <name type="scientific">Agaribacter flavus</name>
    <dbReference type="NCBI Taxonomy" id="1902781"/>
    <lineage>
        <taxon>Bacteria</taxon>
        <taxon>Pseudomonadati</taxon>
        <taxon>Pseudomonadota</taxon>
        <taxon>Gammaproteobacteria</taxon>
        <taxon>Alteromonadales</taxon>
        <taxon>Alteromonadaceae</taxon>
        <taxon>Agaribacter</taxon>
    </lineage>
</organism>
<dbReference type="Proteomes" id="UP001595478">
    <property type="component" value="Unassembled WGS sequence"/>
</dbReference>
<keyword evidence="2" id="KW-1185">Reference proteome</keyword>
<comment type="caution">
    <text evidence="1">The sequence shown here is derived from an EMBL/GenBank/DDBJ whole genome shotgun (WGS) entry which is preliminary data.</text>
</comment>
<dbReference type="Gene3D" id="3.90.1140.10">
    <property type="entry name" value="Cyclic phosphodiesterase"/>
    <property type="match status" value="1"/>
</dbReference>
<gene>
    <name evidence="1" type="ORF">ACFOHL_13975</name>
</gene>
<proteinExistence type="predicted"/>
<protein>
    <submittedName>
        <fullName evidence="1">Uncharacterized protein</fullName>
    </submittedName>
</protein>
<reference evidence="2" key="1">
    <citation type="journal article" date="2019" name="Int. J. Syst. Evol. Microbiol.">
        <title>The Global Catalogue of Microorganisms (GCM) 10K type strain sequencing project: providing services to taxonomists for standard genome sequencing and annotation.</title>
        <authorList>
            <consortium name="The Broad Institute Genomics Platform"/>
            <consortium name="The Broad Institute Genome Sequencing Center for Infectious Disease"/>
            <person name="Wu L."/>
            <person name="Ma J."/>
        </authorList>
    </citation>
    <scope>NUCLEOTIDE SEQUENCE [LARGE SCALE GENOMIC DNA]</scope>
    <source>
        <strain evidence="2">KCTC 52473</strain>
    </source>
</reference>
<evidence type="ECO:0000313" key="1">
    <source>
        <dbReference type="EMBL" id="MFC3122728.1"/>
    </source>
</evidence>
<name>A0ABV7FSS1_9ALTE</name>
<dbReference type="EMBL" id="JBHRSW010000029">
    <property type="protein sequence ID" value="MFC3122728.1"/>
    <property type="molecule type" value="Genomic_DNA"/>
</dbReference>